<sequence>MKAAIKRIASAVLMTTVLLASAGTAYADEEMEAREAERAASYEVVPDTNNIEGWPKGPQVYGNSAIVMDMNSGAVLYAKKPDERHYPASITKLMTALVALENASLEDEVYFSEDSVSFLEYGDASIGMTPGEILSMNDALYGMLLASANEVSYAIAESVGKLTGGGFDTFIQKMNDRAEEIGCTGSHWVNANGLHDEQHYTTAHDMALIASKVYQFEEFRTVVQTLNYTIGTTNLVGETRTFQQNHKMLWPQNANYYEYCTGGKTGYTDQARTTLVTMADDGNLPLAAVVLRDYGNDAYIDTRAMFDYAFANFVKVPLNDQEKAAGISSYEDENAYIVLPSGADFSSVRAKITVTDKTKAAGTVTYTYQGQNVGSAAVKLTEEYVKEETGYSLTPEITGTGTSDKGQNSKGGLPLAAKIVIGIAAGIILLFVILYVYLRYKLAKRRKMRMERARRRRQAQRGVRQYSASHSRMGGSRNQARGPRGEHTGDYRGRPYRGGISRTDNKS</sequence>
<evidence type="ECO:0000256" key="1">
    <source>
        <dbReference type="ARBA" id="ARBA00007164"/>
    </source>
</evidence>
<protein>
    <submittedName>
        <fullName evidence="14">D-alanyl-D-alanine carboxypeptidase</fullName>
    </submittedName>
</protein>
<dbReference type="GO" id="GO:0009252">
    <property type="term" value="P:peptidoglycan biosynthetic process"/>
    <property type="evidence" value="ECO:0007669"/>
    <property type="project" value="UniProtKB-KW"/>
</dbReference>
<dbReference type="SUPFAM" id="SSF56601">
    <property type="entry name" value="beta-lactamase/transpeptidase-like"/>
    <property type="match status" value="1"/>
</dbReference>
<feature type="compositionally biased region" description="Basic residues" evidence="10">
    <location>
        <begin position="447"/>
        <end position="459"/>
    </location>
</feature>
<feature type="region of interest" description="Disordered" evidence="10">
    <location>
        <begin position="447"/>
        <end position="507"/>
    </location>
</feature>
<keyword evidence="3" id="KW-0378">Hydrolase</keyword>
<evidence type="ECO:0000256" key="6">
    <source>
        <dbReference type="ARBA" id="ARBA00023316"/>
    </source>
</evidence>
<feature type="active site" description="Proton acceptor" evidence="7">
    <location>
        <position position="92"/>
    </location>
</feature>
<dbReference type="GO" id="GO:0009002">
    <property type="term" value="F:serine-type D-Ala-D-Ala carboxypeptidase activity"/>
    <property type="evidence" value="ECO:0007669"/>
    <property type="project" value="InterPro"/>
</dbReference>
<dbReference type="PANTHER" id="PTHR21581">
    <property type="entry name" value="D-ALANYL-D-ALANINE CARBOXYPEPTIDASE"/>
    <property type="match status" value="1"/>
</dbReference>
<dbReference type="GO" id="GO:0071555">
    <property type="term" value="P:cell wall organization"/>
    <property type="evidence" value="ECO:0007669"/>
    <property type="project" value="UniProtKB-KW"/>
</dbReference>
<evidence type="ECO:0000256" key="3">
    <source>
        <dbReference type="ARBA" id="ARBA00022801"/>
    </source>
</evidence>
<dbReference type="EMBL" id="DXAK01000023">
    <property type="protein sequence ID" value="HJA06486.1"/>
    <property type="molecule type" value="Genomic_DNA"/>
</dbReference>
<keyword evidence="11" id="KW-0812">Transmembrane</keyword>
<evidence type="ECO:0000313" key="15">
    <source>
        <dbReference type="Proteomes" id="UP000824223"/>
    </source>
</evidence>
<comment type="caution">
    <text evidence="14">The sequence shown here is derived from an EMBL/GenBank/DDBJ whole genome shotgun (WGS) entry which is preliminary data.</text>
</comment>
<reference evidence="14" key="2">
    <citation type="submission" date="2021-04" db="EMBL/GenBank/DDBJ databases">
        <authorList>
            <person name="Gilroy R."/>
        </authorList>
    </citation>
    <scope>NUCLEOTIDE SEQUENCE</scope>
    <source>
        <strain evidence="14">ChiSjej2B20-11307</strain>
    </source>
</reference>
<comment type="similarity">
    <text evidence="1 9">Belongs to the peptidase S11 family.</text>
</comment>
<feature type="binding site" evidence="8">
    <location>
        <position position="264"/>
    </location>
    <ligand>
        <name>substrate</name>
    </ligand>
</feature>
<dbReference type="AlphaFoldDB" id="A0A9D2HAG1"/>
<feature type="transmembrane region" description="Helical" evidence="11">
    <location>
        <begin position="415"/>
        <end position="438"/>
    </location>
</feature>
<proteinExistence type="inferred from homology"/>
<evidence type="ECO:0000256" key="4">
    <source>
        <dbReference type="ARBA" id="ARBA00022960"/>
    </source>
</evidence>
<evidence type="ECO:0000259" key="13">
    <source>
        <dbReference type="Pfam" id="PF00768"/>
    </source>
</evidence>
<feature type="compositionally biased region" description="Basic and acidic residues" evidence="10">
    <location>
        <begin position="483"/>
        <end position="493"/>
    </location>
</feature>
<evidence type="ECO:0000256" key="2">
    <source>
        <dbReference type="ARBA" id="ARBA00022729"/>
    </source>
</evidence>
<keyword evidence="5" id="KW-0573">Peptidoglycan synthesis</keyword>
<evidence type="ECO:0000313" key="14">
    <source>
        <dbReference type="EMBL" id="HJA06486.1"/>
    </source>
</evidence>
<accession>A0A9D2HAG1</accession>
<evidence type="ECO:0000256" key="5">
    <source>
        <dbReference type="ARBA" id="ARBA00022984"/>
    </source>
</evidence>
<dbReference type="GO" id="GO:0008360">
    <property type="term" value="P:regulation of cell shape"/>
    <property type="evidence" value="ECO:0007669"/>
    <property type="project" value="UniProtKB-KW"/>
</dbReference>
<dbReference type="InterPro" id="IPR012338">
    <property type="entry name" value="Beta-lactam/transpept-like"/>
</dbReference>
<evidence type="ECO:0000256" key="11">
    <source>
        <dbReference type="SAM" id="Phobius"/>
    </source>
</evidence>
<keyword evidence="4" id="KW-0133">Cell shape</keyword>
<feature type="signal peptide" evidence="12">
    <location>
        <begin position="1"/>
        <end position="27"/>
    </location>
</feature>
<dbReference type="InterPro" id="IPR001967">
    <property type="entry name" value="Peptidase_S11_N"/>
</dbReference>
<keyword evidence="11" id="KW-0472">Membrane</keyword>
<feature type="active site" evidence="7">
    <location>
        <position position="147"/>
    </location>
</feature>
<feature type="active site" description="Acyl-ester intermediate" evidence="7">
    <location>
        <position position="89"/>
    </location>
</feature>
<keyword evidence="11" id="KW-1133">Transmembrane helix</keyword>
<dbReference type="PRINTS" id="PR00725">
    <property type="entry name" value="DADACBPTASE1"/>
</dbReference>
<keyword evidence="14" id="KW-0121">Carboxypeptidase</keyword>
<dbReference type="Pfam" id="PF00768">
    <property type="entry name" value="Peptidase_S11"/>
    <property type="match status" value="1"/>
</dbReference>
<evidence type="ECO:0000256" key="9">
    <source>
        <dbReference type="RuleBase" id="RU004016"/>
    </source>
</evidence>
<name>A0A9D2HAG1_9FIRM</name>
<dbReference type="InterPro" id="IPR018044">
    <property type="entry name" value="Peptidase_S11"/>
</dbReference>
<gene>
    <name evidence="14" type="ORF">H9798_04965</name>
</gene>
<evidence type="ECO:0000256" key="8">
    <source>
        <dbReference type="PIRSR" id="PIRSR618044-2"/>
    </source>
</evidence>
<dbReference type="Gene3D" id="3.40.710.10">
    <property type="entry name" value="DD-peptidase/beta-lactamase superfamily"/>
    <property type="match status" value="1"/>
</dbReference>
<keyword evidence="6" id="KW-0961">Cell wall biogenesis/degradation</keyword>
<keyword evidence="14" id="KW-0645">Protease</keyword>
<reference evidence="14" key="1">
    <citation type="journal article" date="2021" name="PeerJ">
        <title>Extensive microbial diversity within the chicken gut microbiome revealed by metagenomics and culture.</title>
        <authorList>
            <person name="Gilroy R."/>
            <person name="Ravi A."/>
            <person name="Getino M."/>
            <person name="Pursley I."/>
            <person name="Horton D.L."/>
            <person name="Alikhan N.F."/>
            <person name="Baker D."/>
            <person name="Gharbi K."/>
            <person name="Hall N."/>
            <person name="Watson M."/>
            <person name="Adriaenssens E.M."/>
            <person name="Foster-Nyarko E."/>
            <person name="Jarju S."/>
            <person name="Secka A."/>
            <person name="Antonio M."/>
            <person name="Oren A."/>
            <person name="Chaudhuri R.R."/>
            <person name="La Ragione R."/>
            <person name="Hildebrand F."/>
            <person name="Pallen M.J."/>
        </authorList>
    </citation>
    <scope>NUCLEOTIDE SEQUENCE</scope>
    <source>
        <strain evidence="14">ChiSjej2B20-11307</strain>
    </source>
</reference>
<dbReference type="GO" id="GO:0006508">
    <property type="term" value="P:proteolysis"/>
    <property type="evidence" value="ECO:0007669"/>
    <property type="project" value="InterPro"/>
</dbReference>
<evidence type="ECO:0000256" key="7">
    <source>
        <dbReference type="PIRSR" id="PIRSR618044-1"/>
    </source>
</evidence>
<evidence type="ECO:0000256" key="12">
    <source>
        <dbReference type="SAM" id="SignalP"/>
    </source>
</evidence>
<keyword evidence="2 12" id="KW-0732">Signal</keyword>
<dbReference type="Proteomes" id="UP000824223">
    <property type="component" value="Unassembled WGS sequence"/>
</dbReference>
<dbReference type="PANTHER" id="PTHR21581:SF6">
    <property type="entry name" value="TRAFFICKING PROTEIN PARTICLE COMPLEX SUBUNIT 12"/>
    <property type="match status" value="1"/>
</dbReference>
<feature type="chain" id="PRO_5039721497" evidence="12">
    <location>
        <begin position="28"/>
        <end position="507"/>
    </location>
</feature>
<feature type="domain" description="Peptidase S11 D-alanyl-D-alanine carboxypeptidase A N-terminal" evidence="13">
    <location>
        <begin position="57"/>
        <end position="292"/>
    </location>
</feature>
<organism evidence="14 15">
    <name type="scientific">Candidatus Mediterraneibacter pullicola</name>
    <dbReference type="NCBI Taxonomy" id="2838682"/>
    <lineage>
        <taxon>Bacteria</taxon>
        <taxon>Bacillati</taxon>
        <taxon>Bacillota</taxon>
        <taxon>Clostridia</taxon>
        <taxon>Lachnospirales</taxon>
        <taxon>Lachnospiraceae</taxon>
        <taxon>Mediterraneibacter</taxon>
    </lineage>
</organism>
<evidence type="ECO:0000256" key="10">
    <source>
        <dbReference type="SAM" id="MobiDB-lite"/>
    </source>
</evidence>